<dbReference type="InterPro" id="IPR020476">
    <property type="entry name" value="Nudix_hydrolase"/>
</dbReference>
<evidence type="ECO:0000313" key="6">
    <source>
        <dbReference type="Proteomes" id="UP000230973"/>
    </source>
</evidence>
<dbReference type="SUPFAM" id="SSF55811">
    <property type="entry name" value="Nudix"/>
    <property type="match status" value="1"/>
</dbReference>
<dbReference type="EMBL" id="PFLC01000027">
    <property type="protein sequence ID" value="PIY62823.1"/>
    <property type="molecule type" value="Genomic_DNA"/>
</dbReference>
<dbReference type="PANTHER" id="PTHR43046:SF16">
    <property type="entry name" value="ADP-RIBOSE PYROPHOSPHATASE YJHB-RELATED"/>
    <property type="match status" value="1"/>
</dbReference>
<name>A0A2M7QB78_9BACT</name>
<evidence type="ECO:0000313" key="5">
    <source>
        <dbReference type="EMBL" id="PIY62823.1"/>
    </source>
</evidence>
<proteinExistence type="inferred from homology"/>
<feature type="domain" description="Nudix hydrolase" evidence="4">
    <location>
        <begin position="7"/>
        <end position="133"/>
    </location>
</feature>
<evidence type="ECO:0000256" key="1">
    <source>
        <dbReference type="ARBA" id="ARBA00001946"/>
    </source>
</evidence>
<accession>A0A2M7QB78</accession>
<organism evidence="5 6">
    <name type="scientific">Candidatus Uhrbacteria bacterium CG_4_10_14_0_8_um_filter_58_22</name>
    <dbReference type="NCBI Taxonomy" id="1975029"/>
    <lineage>
        <taxon>Bacteria</taxon>
        <taxon>Candidatus Uhriibacteriota</taxon>
    </lineage>
</organism>
<dbReference type="PROSITE" id="PS51462">
    <property type="entry name" value="NUDIX"/>
    <property type="match status" value="1"/>
</dbReference>
<protein>
    <recommendedName>
        <fullName evidence="4">Nudix hydrolase domain-containing protein</fullName>
    </recommendedName>
</protein>
<dbReference type="PANTHER" id="PTHR43046">
    <property type="entry name" value="GDP-MANNOSE MANNOSYL HYDROLASE"/>
    <property type="match status" value="1"/>
</dbReference>
<comment type="caution">
    <text evidence="5">The sequence shown here is derived from an EMBL/GenBank/DDBJ whole genome shotgun (WGS) entry which is preliminary data.</text>
</comment>
<dbReference type="InterPro" id="IPR000086">
    <property type="entry name" value="NUDIX_hydrolase_dom"/>
</dbReference>
<sequence>MQDTYQAFYVGVNILAAREGRLLLGKRKNSYGAGTWGLPDGHLEPGEGMKDAAVRELAEETGLSADSLEFSNIVNDRSSGQNRLQVGFIAQGIEGEPALKEPDRCDEWRWFGLNELPSELFPPHVRQIKNFLDGSNFADA</sequence>
<reference evidence="6" key="1">
    <citation type="submission" date="2017-09" db="EMBL/GenBank/DDBJ databases">
        <title>Depth-based differentiation of microbial function through sediment-hosted aquifers and enrichment of novel symbionts in the deep terrestrial subsurface.</title>
        <authorList>
            <person name="Probst A.J."/>
            <person name="Ladd B."/>
            <person name="Jarett J.K."/>
            <person name="Geller-Mcgrath D.E."/>
            <person name="Sieber C.M.K."/>
            <person name="Emerson J.B."/>
            <person name="Anantharaman K."/>
            <person name="Thomas B.C."/>
            <person name="Malmstrom R."/>
            <person name="Stieglmeier M."/>
            <person name="Klingl A."/>
            <person name="Woyke T."/>
            <person name="Ryan C.M."/>
            <person name="Banfield J.F."/>
        </authorList>
    </citation>
    <scope>NUCLEOTIDE SEQUENCE [LARGE SCALE GENOMIC DNA]</scope>
</reference>
<dbReference type="PROSITE" id="PS00893">
    <property type="entry name" value="NUDIX_BOX"/>
    <property type="match status" value="1"/>
</dbReference>
<keyword evidence="2 3" id="KW-0378">Hydrolase</keyword>
<evidence type="ECO:0000256" key="3">
    <source>
        <dbReference type="RuleBase" id="RU003476"/>
    </source>
</evidence>
<dbReference type="PRINTS" id="PR00502">
    <property type="entry name" value="NUDIXFAMILY"/>
</dbReference>
<gene>
    <name evidence="5" type="ORF">COY93_02395</name>
</gene>
<comment type="cofactor">
    <cofactor evidence="1">
        <name>Mg(2+)</name>
        <dbReference type="ChEBI" id="CHEBI:18420"/>
    </cofactor>
</comment>
<dbReference type="Gene3D" id="3.90.79.10">
    <property type="entry name" value="Nucleoside Triphosphate Pyrophosphohydrolase"/>
    <property type="match status" value="1"/>
</dbReference>
<comment type="similarity">
    <text evidence="3">Belongs to the Nudix hydrolase family.</text>
</comment>
<dbReference type="AlphaFoldDB" id="A0A2M7QB78"/>
<dbReference type="Pfam" id="PF00293">
    <property type="entry name" value="NUDIX"/>
    <property type="match status" value="1"/>
</dbReference>
<dbReference type="CDD" id="cd04678">
    <property type="entry name" value="NUDIX_MTH2_Nudt15"/>
    <property type="match status" value="1"/>
</dbReference>
<dbReference type="InterPro" id="IPR015797">
    <property type="entry name" value="NUDIX_hydrolase-like_dom_sf"/>
</dbReference>
<evidence type="ECO:0000259" key="4">
    <source>
        <dbReference type="PROSITE" id="PS51462"/>
    </source>
</evidence>
<evidence type="ECO:0000256" key="2">
    <source>
        <dbReference type="ARBA" id="ARBA00022801"/>
    </source>
</evidence>
<dbReference type="GO" id="GO:0016787">
    <property type="term" value="F:hydrolase activity"/>
    <property type="evidence" value="ECO:0007669"/>
    <property type="project" value="UniProtKB-KW"/>
</dbReference>
<dbReference type="Proteomes" id="UP000230973">
    <property type="component" value="Unassembled WGS sequence"/>
</dbReference>
<dbReference type="InterPro" id="IPR020084">
    <property type="entry name" value="NUDIX_hydrolase_CS"/>
</dbReference>